<sequence>MHYKIDQRTEVSFGLNFNLAAVEDQKVHRSLMSRYFNAKGIGIMVVSTLALLLLPLVLPPLPPPPVLVLFVPVLLLALLLYFAFLPSKVPTLEINSGNDP</sequence>
<evidence type="ECO:0000256" key="1">
    <source>
        <dbReference type="SAM" id="Phobius"/>
    </source>
</evidence>
<keyword evidence="1" id="KW-0472">Membrane</keyword>
<dbReference type="Proteomes" id="UP000295252">
    <property type="component" value="Chromosome VIII"/>
</dbReference>
<accession>A0A068UM56</accession>
<dbReference type="PANTHER" id="PTHR38928:SF7">
    <property type="entry name" value="ARGOS7"/>
    <property type="match status" value="1"/>
</dbReference>
<evidence type="ECO:0000313" key="2">
    <source>
        <dbReference type="EMBL" id="CDP09546.1"/>
    </source>
</evidence>
<organism evidence="2 3">
    <name type="scientific">Coffea canephora</name>
    <name type="common">Robusta coffee</name>
    <dbReference type="NCBI Taxonomy" id="49390"/>
    <lineage>
        <taxon>Eukaryota</taxon>
        <taxon>Viridiplantae</taxon>
        <taxon>Streptophyta</taxon>
        <taxon>Embryophyta</taxon>
        <taxon>Tracheophyta</taxon>
        <taxon>Spermatophyta</taxon>
        <taxon>Magnoliopsida</taxon>
        <taxon>eudicotyledons</taxon>
        <taxon>Gunneridae</taxon>
        <taxon>Pentapetalae</taxon>
        <taxon>asterids</taxon>
        <taxon>lamiids</taxon>
        <taxon>Gentianales</taxon>
        <taxon>Rubiaceae</taxon>
        <taxon>Ixoroideae</taxon>
        <taxon>Gardenieae complex</taxon>
        <taxon>Bertiereae - Coffeeae clade</taxon>
        <taxon>Coffeeae</taxon>
        <taxon>Coffea</taxon>
    </lineage>
</organism>
<keyword evidence="3" id="KW-1185">Reference proteome</keyword>
<dbReference type="EMBL" id="HG739123">
    <property type="protein sequence ID" value="CDP09546.1"/>
    <property type="molecule type" value="Genomic_DNA"/>
</dbReference>
<dbReference type="Gramene" id="CDP09546">
    <property type="protein sequence ID" value="CDP09546"/>
    <property type="gene ID" value="GSCOC_T00028963001"/>
</dbReference>
<name>A0A068UM56_COFCA</name>
<dbReference type="InParanoid" id="A0A068UM56"/>
<keyword evidence="1" id="KW-0812">Transmembrane</keyword>
<evidence type="ECO:0000313" key="3">
    <source>
        <dbReference type="Proteomes" id="UP000295252"/>
    </source>
</evidence>
<keyword evidence="1" id="KW-1133">Transmembrane helix</keyword>
<gene>
    <name evidence="2" type="ORF">GSCOC_T00028963001</name>
</gene>
<proteinExistence type="predicted"/>
<dbReference type="OMA" id="RDITHTY"/>
<reference evidence="3" key="1">
    <citation type="journal article" date="2014" name="Science">
        <title>The coffee genome provides insight into the convergent evolution of caffeine biosynthesis.</title>
        <authorList>
            <person name="Denoeud F."/>
            <person name="Carretero-Paulet L."/>
            <person name="Dereeper A."/>
            <person name="Droc G."/>
            <person name="Guyot R."/>
            <person name="Pietrella M."/>
            <person name="Zheng C."/>
            <person name="Alberti A."/>
            <person name="Anthony F."/>
            <person name="Aprea G."/>
            <person name="Aury J.M."/>
            <person name="Bento P."/>
            <person name="Bernard M."/>
            <person name="Bocs S."/>
            <person name="Campa C."/>
            <person name="Cenci A."/>
            <person name="Combes M.C."/>
            <person name="Crouzillat D."/>
            <person name="Da Silva C."/>
            <person name="Daddiego L."/>
            <person name="De Bellis F."/>
            <person name="Dussert S."/>
            <person name="Garsmeur O."/>
            <person name="Gayraud T."/>
            <person name="Guignon V."/>
            <person name="Jahn K."/>
            <person name="Jamilloux V."/>
            <person name="Joet T."/>
            <person name="Labadie K."/>
            <person name="Lan T."/>
            <person name="Leclercq J."/>
            <person name="Lepelley M."/>
            <person name="Leroy T."/>
            <person name="Li L.T."/>
            <person name="Librado P."/>
            <person name="Lopez L."/>
            <person name="Munoz A."/>
            <person name="Noel B."/>
            <person name="Pallavicini A."/>
            <person name="Perrotta G."/>
            <person name="Poncet V."/>
            <person name="Pot D."/>
            <person name="Priyono X."/>
            <person name="Rigoreau M."/>
            <person name="Rouard M."/>
            <person name="Rozas J."/>
            <person name="Tranchant-Dubreuil C."/>
            <person name="VanBuren R."/>
            <person name="Zhang Q."/>
            <person name="Andrade A.C."/>
            <person name="Argout X."/>
            <person name="Bertrand B."/>
            <person name="de Kochko A."/>
            <person name="Graziosi G."/>
            <person name="Henry R.J."/>
            <person name="Jayarama X."/>
            <person name="Ming R."/>
            <person name="Nagai C."/>
            <person name="Rounsley S."/>
            <person name="Sankoff D."/>
            <person name="Giuliano G."/>
            <person name="Albert V.A."/>
            <person name="Wincker P."/>
            <person name="Lashermes P."/>
        </authorList>
    </citation>
    <scope>NUCLEOTIDE SEQUENCE [LARGE SCALE GENOMIC DNA]</scope>
    <source>
        <strain evidence="3">cv. DH200-94</strain>
    </source>
</reference>
<evidence type="ECO:0008006" key="4">
    <source>
        <dbReference type="Google" id="ProtNLM"/>
    </source>
</evidence>
<feature type="transmembrane region" description="Helical" evidence="1">
    <location>
        <begin position="64"/>
        <end position="84"/>
    </location>
</feature>
<protein>
    <recommendedName>
        <fullName evidence="4">ARGOS-like protein</fullName>
    </recommendedName>
</protein>
<feature type="transmembrane region" description="Helical" evidence="1">
    <location>
        <begin position="36"/>
        <end position="58"/>
    </location>
</feature>
<dbReference type="AlphaFoldDB" id="A0A068UM56"/>
<dbReference type="PANTHER" id="PTHR38928">
    <property type="entry name" value="ARGOS7"/>
    <property type="match status" value="1"/>
</dbReference>